<accession>A0A2D3I674</accession>
<evidence type="ECO:0000313" key="2">
    <source>
        <dbReference type="EMBL" id="ATU83888.1"/>
    </source>
</evidence>
<protein>
    <submittedName>
        <fullName evidence="2">ORF112</fullName>
    </submittedName>
</protein>
<keyword evidence="1" id="KW-1133">Transmembrane helix</keyword>
<dbReference type="EMBL" id="MF768985">
    <property type="protein sequence ID" value="ATU83888.1"/>
    <property type="molecule type" value="Genomic_DNA"/>
</dbReference>
<sequence length="76" mass="8264">MFRTGAKQLLCNNEDGRMITWGIFSRGGKTVLGIGTKSTFLEVFVASRFKGVMMGAWASAIFLAVVSSILDLGLCW</sequence>
<name>A0A2D3I674_9VIRU</name>
<reference evidence="2" key="1">
    <citation type="journal article" date="2018" name="Aquaculture">
        <title>Complete genome sequence of a white spot syndrome virus associated with a disease incursion in Australia.</title>
        <authorList>
            <person name="Oakey J."/>
            <person name="Smith C.S."/>
        </authorList>
    </citation>
    <scope>NUCLEOTIDE SEQUENCE [LARGE SCALE GENOMIC DNA]</scope>
    <source>
        <strain evidence="2">WSSV-AU</strain>
    </source>
</reference>
<feature type="transmembrane region" description="Helical" evidence="1">
    <location>
        <begin position="54"/>
        <end position="74"/>
    </location>
</feature>
<organism evidence="2">
    <name type="scientific">White spot syndrome virus</name>
    <dbReference type="NCBI Taxonomy" id="342409"/>
    <lineage>
        <taxon>Viruses</taxon>
        <taxon>Viruses incertae sedis</taxon>
        <taxon>Naldaviricetes</taxon>
        <taxon>Nimaviridae</taxon>
        <taxon>Whispovirus</taxon>
    </lineage>
</organism>
<keyword evidence="1" id="KW-0472">Membrane</keyword>
<keyword evidence="1" id="KW-0812">Transmembrane</keyword>
<proteinExistence type="predicted"/>
<evidence type="ECO:0000256" key="1">
    <source>
        <dbReference type="SAM" id="Phobius"/>
    </source>
</evidence>
<dbReference type="Proteomes" id="UP000267516">
    <property type="component" value="Segment"/>
</dbReference>